<proteinExistence type="predicted"/>
<comment type="caution">
    <text evidence="2">The sequence shown here is derived from an EMBL/GenBank/DDBJ whole genome shotgun (WGS) entry which is preliminary data.</text>
</comment>
<feature type="transmembrane region" description="Helical" evidence="1">
    <location>
        <begin position="121"/>
        <end position="139"/>
    </location>
</feature>
<protein>
    <submittedName>
        <fullName evidence="2">Uncharacterized protein</fullName>
    </submittedName>
</protein>
<evidence type="ECO:0000313" key="2">
    <source>
        <dbReference type="EMBL" id="GET45993.1"/>
    </source>
</evidence>
<organism evidence="2 3">
    <name type="scientific">Capnocytophaga felis</name>
    <dbReference type="NCBI Taxonomy" id="2267611"/>
    <lineage>
        <taxon>Bacteria</taxon>
        <taxon>Pseudomonadati</taxon>
        <taxon>Bacteroidota</taxon>
        <taxon>Flavobacteriia</taxon>
        <taxon>Flavobacteriales</taxon>
        <taxon>Flavobacteriaceae</taxon>
        <taxon>Capnocytophaga</taxon>
    </lineage>
</organism>
<keyword evidence="1" id="KW-1133">Transmembrane helix</keyword>
<dbReference type="RefSeq" id="WP_155284629.1">
    <property type="nucleotide sequence ID" value="NZ_BLBC01000007.1"/>
</dbReference>
<keyword evidence="1" id="KW-0472">Membrane</keyword>
<reference evidence="3" key="1">
    <citation type="journal article" date="2020" name="Int. J. Syst. Evol. Microbiol.">
        <title>Capnocytophaga felis sp. nov. isolated from the feline oral cavity.</title>
        <authorList>
            <person name="Suzuki M."/>
            <person name="Umeda K."/>
            <person name="Kimura M."/>
            <person name="Imaoka K."/>
            <person name="Morikawa S."/>
            <person name="Maeda K."/>
        </authorList>
    </citation>
    <scope>NUCLEOTIDE SEQUENCE [LARGE SCALE GENOMIC DNA]</scope>
    <source>
        <strain evidence="3">KC07070</strain>
    </source>
</reference>
<feature type="transmembrane region" description="Helical" evidence="1">
    <location>
        <begin position="42"/>
        <end position="59"/>
    </location>
</feature>
<evidence type="ECO:0000256" key="1">
    <source>
        <dbReference type="SAM" id="Phobius"/>
    </source>
</evidence>
<dbReference type="Proteomes" id="UP000398217">
    <property type="component" value="Unassembled WGS sequence"/>
</dbReference>
<gene>
    <name evidence="2" type="ORF">RCZ01_12950</name>
</gene>
<keyword evidence="3" id="KW-1185">Reference proteome</keyword>
<accession>A0A5M4B8Q8</accession>
<dbReference type="EMBL" id="BLBC01000007">
    <property type="protein sequence ID" value="GET45993.1"/>
    <property type="molecule type" value="Genomic_DNA"/>
</dbReference>
<feature type="transmembrane region" description="Helical" evidence="1">
    <location>
        <begin position="65"/>
        <end position="83"/>
    </location>
</feature>
<dbReference type="OrthoDB" id="1249607at2"/>
<keyword evidence="1" id="KW-0812">Transmembrane</keyword>
<sequence length="258" mass="31035">MDNFKELWNKDKIGETPEISLEKQQEIRLPLEKIRANMKKEYKWTILSFPFLFIFLFFLKGMYKISVFLMLVGIGILITAYYFSKFRVFYKKINTQSFDTYHSLLNLRYELVLNTELYKSYYLCLVPLVFSAYVLFFFVEQNFQEVAKIFGSMLFFTILFYFYGKTILKNKYGKYILEISELVNQMNNHQDDFQYDRATIKMEKYFSFFENTQPSFVEKFGKSGKVLHIIFWIFILFVALFILGFIVGFFGAMFNNNF</sequence>
<feature type="transmembrane region" description="Helical" evidence="1">
    <location>
        <begin position="145"/>
        <end position="164"/>
    </location>
</feature>
<name>A0A5M4B8Q8_9FLAO</name>
<dbReference type="AlphaFoldDB" id="A0A5M4B8Q8"/>
<evidence type="ECO:0000313" key="3">
    <source>
        <dbReference type="Proteomes" id="UP000398217"/>
    </source>
</evidence>
<feature type="transmembrane region" description="Helical" evidence="1">
    <location>
        <begin position="229"/>
        <end position="254"/>
    </location>
</feature>